<evidence type="ECO:0000313" key="2">
    <source>
        <dbReference type="Proteomes" id="UP000831701"/>
    </source>
</evidence>
<name>A0ACB8X4C1_9TELE</name>
<protein>
    <submittedName>
        <fullName evidence="1">Uncharacterized protein</fullName>
    </submittedName>
</protein>
<dbReference type="Proteomes" id="UP000831701">
    <property type="component" value="Chromosome 3"/>
</dbReference>
<proteinExistence type="predicted"/>
<sequence length="723" mass="78099">MGTADSRSFSFLHIMCVRRLTVCVEDRTFSAKCRCPAHSNTFHQGTHSLTHSRPVFPAGAGAATCMVRKTDYAFEMASSNIRYGEGVSREIGMDLQNLGARNVCLMTDKNLSVLPPMAAVLESLAKSGVKYKVFDNVRVEPTNSSFKEAIQFAKNDSFDVFVAVGGGSVIDTCKAANLYACHPDADFLDFVNAPIGKGQPITRALKPLIAVPTTAGTGSETTGVAIFDFEPLKAKTGIASRAIRPTLGIVDPIHTLSMPERVAANSGFDVLWSPLRHPRLPQSPQEVQPLMSLLDQLGDVERPGEVITDVDAQELEAADTLHLRVSDHQSHALESYTALPYNQRSPCPPNPINRPAYQGSNPISDVWSRHALNVLAKYMKRAVRDPEDLEARSNMHLASVFAGIGFGNAGVHLCHGMSYPIAGNVKTHAAKGYSVQHALVPHGLSVVLTSPAVFNFTAPMCPERHLEAAEILGADIRQVKREDAGAVLADTLRQFLFDLQVEDGLGAVGYSKEDIPALVKGTLPQVVVAVLQYQSHWPKELDLNQGDLIQVLFKEDETWWFGRLTNGSEGYFPAACVEPLQGGASSRAPPTLVRRGSVPAVVTTAGAPCGCTSGRSTPKLLRKKQHPVAAGTGRALGSSGALSSSSQLPQPPAPRPHQVQEEELPTPPPPSSGHRLHQHWLPAGLDCRPATSHDPQKQEFIVLLIFTYFSCIILKTNHVPVEP</sequence>
<comment type="caution">
    <text evidence="1">The sequence shown here is derived from an EMBL/GenBank/DDBJ whole genome shotgun (WGS) entry which is preliminary data.</text>
</comment>
<gene>
    <name evidence="1" type="ORF">L3Q82_021048</name>
</gene>
<organism evidence="1 2">
    <name type="scientific">Scortum barcoo</name>
    <name type="common">barcoo grunter</name>
    <dbReference type="NCBI Taxonomy" id="214431"/>
    <lineage>
        <taxon>Eukaryota</taxon>
        <taxon>Metazoa</taxon>
        <taxon>Chordata</taxon>
        <taxon>Craniata</taxon>
        <taxon>Vertebrata</taxon>
        <taxon>Euteleostomi</taxon>
        <taxon>Actinopterygii</taxon>
        <taxon>Neopterygii</taxon>
        <taxon>Teleostei</taxon>
        <taxon>Neoteleostei</taxon>
        <taxon>Acanthomorphata</taxon>
        <taxon>Eupercaria</taxon>
        <taxon>Centrarchiformes</taxon>
        <taxon>Terapontoidei</taxon>
        <taxon>Terapontidae</taxon>
        <taxon>Scortum</taxon>
    </lineage>
</organism>
<dbReference type="EMBL" id="CM041533">
    <property type="protein sequence ID" value="KAI3374821.1"/>
    <property type="molecule type" value="Genomic_DNA"/>
</dbReference>
<reference evidence="1" key="1">
    <citation type="submission" date="2022-04" db="EMBL/GenBank/DDBJ databases">
        <title>Jade perch genome.</title>
        <authorList>
            <person name="Chao B."/>
        </authorList>
    </citation>
    <scope>NUCLEOTIDE SEQUENCE</scope>
    <source>
        <strain evidence="1">CB-2022</strain>
    </source>
</reference>
<accession>A0ACB8X4C1</accession>
<keyword evidence="2" id="KW-1185">Reference proteome</keyword>
<evidence type="ECO:0000313" key="1">
    <source>
        <dbReference type="EMBL" id="KAI3374821.1"/>
    </source>
</evidence>